<dbReference type="InterPro" id="IPR029028">
    <property type="entry name" value="Alpha/beta_knot_MTases"/>
</dbReference>
<comment type="subcellular location">
    <subcellularLocation>
        <location evidence="5">Cytoplasm</location>
    </subcellularLocation>
</comment>
<evidence type="ECO:0000256" key="1">
    <source>
        <dbReference type="ARBA" id="ARBA00007228"/>
    </source>
</evidence>
<dbReference type="RefSeq" id="WP_086090685.1">
    <property type="nucleotide sequence ID" value="NZ_CP021112.1"/>
</dbReference>
<reference evidence="6 7" key="1">
    <citation type="submission" date="2017-05" db="EMBL/GenBank/DDBJ databases">
        <title>Full genome sequence of Pseudorhodoplanes sinuspersici.</title>
        <authorList>
            <person name="Dastgheib S.M.M."/>
            <person name="Shavandi M."/>
            <person name="Tirandaz H."/>
        </authorList>
    </citation>
    <scope>NUCLEOTIDE SEQUENCE [LARGE SCALE GENOMIC DNA]</scope>
    <source>
        <strain evidence="6 7">RIPI110</strain>
    </source>
</reference>
<evidence type="ECO:0000256" key="5">
    <source>
        <dbReference type="RuleBase" id="RU362024"/>
    </source>
</evidence>
<sequence>MPGAGTDKTKNWVVTPAPVVVLVESQLGENIGAVARAMANFGLSRLRLVKPQQGWPNERARVMASGADRILDEAELFETLAEAIADCHFVFASTARTHDQAKPVVGAEEAARIAAPRIADGQTVALVFGRERNGLENDEVGLADAILTLPVNPAFASLNLGQAAVIVGYEWFKQQGEGALPFSASEKSPPAPKEQLLAFFNDLERELERIEYFRPHEKRGTMVVNMRNIFTRMQPTQQDIRTLHGVVMALVEGRKGPARGGLLDGPEADMLRNLLAQHGKAEIARADSPVRGLARLLRRNPTDAERALWTAITGDRRFSSLGFKRQTPIGPHIADFVSFPLRLVVDVVPDSEDAPSAEARRQKRDWMREREYRIVDVKADDVTADVGDVLERILGVIPGRAESASPEDR</sequence>
<gene>
    <name evidence="5" type="primary">trmJ</name>
    <name evidence="6" type="ORF">CAK95_26505</name>
</gene>
<dbReference type="PANTHER" id="PTHR42786:SF7">
    <property type="entry name" value="TRNA_RRNA METHYLTRANSFERASE SPOU TYPE DOMAIN-CONTAINING PROTEIN"/>
    <property type="match status" value="1"/>
</dbReference>
<dbReference type="EC" id="2.1.1.200" evidence="5"/>
<dbReference type="CDD" id="cd18093">
    <property type="entry name" value="SpoU-like_TrmJ"/>
    <property type="match status" value="1"/>
</dbReference>
<comment type="similarity">
    <text evidence="1">Belongs to the class IV-like SAM-binding methyltransferase superfamily. RNA methyltransferase TrmH family.</text>
</comment>
<name>A0A1W6ZY26_9HYPH</name>
<dbReference type="InterPro" id="IPR004384">
    <property type="entry name" value="RNA_MeTrfase_TrmJ/LasT"/>
</dbReference>
<evidence type="ECO:0000256" key="2">
    <source>
        <dbReference type="ARBA" id="ARBA00022603"/>
    </source>
</evidence>
<dbReference type="InterPro" id="IPR001537">
    <property type="entry name" value="SpoU_MeTrfase"/>
</dbReference>
<dbReference type="NCBIfam" id="TIGR00050">
    <property type="entry name" value="rRNA_methyl_1"/>
    <property type="match status" value="1"/>
</dbReference>
<dbReference type="Proteomes" id="UP000194137">
    <property type="component" value="Chromosome"/>
</dbReference>
<dbReference type="SUPFAM" id="SSF75217">
    <property type="entry name" value="alpha/beta knot"/>
    <property type="match status" value="1"/>
</dbReference>
<comment type="subunit">
    <text evidence="5">Homodimer.</text>
</comment>
<dbReference type="GO" id="GO:0160206">
    <property type="term" value="F:tRNA (cytidine(32)/uridine(32)-2'-O)-methyltransferase activity"/>
    <property type="evidence" value="ECO:0007669"/>
    <property type="project" value="UniProtKB-EC"/>
</dbReference>
<dbReference type="OrthoDB" id="9806346at2"/>
<comment type="function">
    <text evidence="5">Catalyzes the formation of 2'O-methylated cytidine (Cm32) or 2'O-methylated uridine (Um32) at position 32 in tRNA.</text>
</comment>
<dbReference type="STRING" id="1235591.CAK95_26505"/>
<dbReference type="EMBL" id="CP021112">
    <property type="protein sequence ID" value="ARQ02254.1"/>
    <property type="molecule type" value="Genomic_DNA"/>
</dbReference>
<evidence type="ECO:0000256" key="4">
    <source>
        <dbReference type="ARBA" id="ARBA00022691"/>
    </source>
</evidence>
<organism evidence="6 7">
    <name type="scientific">Pseudorhodoplanes sinuspersici</name>
    <dbReference type="NCBI Taxonomy" id="1235591"/>
    <lineage>
        <taxon>Bacteria</taxon>
        <taxon>Pseudomonadati</taxon>
        <taxon>Pseudomonadota</taxon>
        <taxon>Alphaproteobacteria</taxon>
        <taxon>Hyphomicrobiales</taxon>
        <taxon>Pseudorhodoplanes</taxon>
    </lineage>
</organism>
<protein>
    <recommendedName>
        <fullName evidence="5">tRNA (cytidine/uridine-2'-O-)-methyltransferase TrmJ</fullName>
        <ecNumber evidence="5">2.1.1.200</ecNumber>
    </recommendedName>
    <alternativeName>
        <fullName evidence="5">tRNA (cytidine(32)/uridine(32)-2'-O)-methyltransferase</fullName>
    </alternativeName>
    <alternativeName>
        <fullName evidence="5">tRNA Cm32/Um32 methyltransferase</fullName>
    </alternativeName>
</protein>
<dbReference type="GO" id="GO:0003723">
    <property type="term" value="F:RNA binding"/>
    <property type="evidence" value="ECO:0007669"/>
    <property type="project" value="InterPro"/>
</dbReference>
<dbReference type="Gene3D" id="3.40.1280.10">
    <property type="match status" value="1"/>
</dbReference>
<keyword evidence="2 5" id="KW-0489">Methyltransferase</keyword>
<accession>A0A1W6ZY26</accession>
<dbReference type="GO" id="GO:0002128">
    <property type="term" value="P:tRNA nucleoside ribose methylation"/>
    <property type="evidence" value="ECO:0007669"/>
    <property type="project" value="TreeGrafter"/>
</dbReference>
<evidence type="ECO:0000313" key="6">
    <source>
        <dbReference type="EMBL" id="ARQ02254.1"/>
    </source>
</evidence>
<comment type="catalytic activity">
    <reaction evidence="5">
        <text>cytidine(32) in tRNA + S-adenosyl-L-methionine = 2'-O-methylcytidine(32) in tRNA + S-adenosyl-L-homocysteine + H(+)</text>
        <dbReference type="Rhea" id="RHEA:42932"/>
        <dbReference type="Rhea" id="RHEA-COMP:10288"/>
        <dbReference type="Rhea" id="RHEA-COMP:10289"/>
        <dbReference type="ChEBI" id="CHEBI:15378"/>
        <dbReference type="ChEBI" id="CHEBI:57856"/>
        <dbReference type="ChEBI" id="CHEBI:59789"/>
        <dbReference type="ChEBI" id="CHEBI:74495"/>
        <dbReference type="ChEBI" id="CHEBI:82748"/>
        <dbReference type="EC" id="2.1.1.200"/>
    </reaction>
</comment>
<proteinExistence type="inferred from homology"/>
<dbReference type="AlphaFoldDB" id="A0A1W6ZY26"/>
<dbReference type="KEGG" id="psin:CAK95_26505"/>
<evidence type="ECO:0000256" key="3">
    <source>
        <dbReference type="ARBA" id="ARBA00022679"/>
    </source>
</evidence>
<dbReference type="GO" id="GO:0005829">
    <property type="term" value="C:cytosol"/>
    <property type="evidence" value="ECO:0007669"/>
    <property type="project" value="TreeGrafter"/>
</dbReference>
<dbReference type="PANTHER" id="PTHR42786">
    <property type="entry name" value="TRNA/RRNA METHYLTRANSFERASE"/>
    <property type="match status" value="1"/>
</dbReference>
<dbReference type="InterPro" id="IPR029026">
    <property type="entry name" value="tRNA_m1G_MTases_N"/>
</dbReference>
<dbReference type="Gene3D" id="1.10.8.590">
    <property type="match status" value="1"/>
</dbReference>
<keyword evidence="5" id="KW-0819">tRNA processing</keyword>
<keyword evidence="7" id="KW-1185">Reference proteome</keyword>
<dbReference type="GO" id="GO:0106339">
    <property type="term" value="F:tRNA (cytidine(32)-2'-O)-methyltransferase activity"/>
    <property type="evidence" value="ECO:0007669"/>
    <property type="project" value="RHEA"/>
</dbReference>
<keyword evidence="3 6" id="KW-0808">Transferase</keyword>
<keyword evidence="5" id="KW-0963">Cytoplasm</keyword>
<dbReference type="Pfam" id="PF04480">
    <property type="entry name" value="DUF559"/>
    <property type="match status" value="1"/>
</dbReference>
<dbReference type="Pfam" id="PF00588">
    <property type="entry name" value="SpoU_methylase"/>
    <property type="match status" value="1"/>
</dbReference>
<keyword evidence="4 5" id="KW-0949">S-adenosyl-L-methionine</keyword>
<comment type="catalytic activity">
    <reaction evidence="5">
        <text>uridine(32) in tRNA + S-adenosyl-L-methionine = 2'-O-methyluridine(32) in tRNA + S-adenosyl-L-homocysteine + H(+)</text>
        <dbReference type="Rhea" id="RHEA:42936"/>
        <dbReference type="Rhea" id="RHEA-COMP:10107"/>
        <dbReference type="Rhea" id="RHEA-COMP:10290"/>
        <dbReference type="ChEBI" id="CHEBI:15378"/>
        <dbReference type="ChEBI" id="CHEBI:57856"/>
        <dbReference type="ChEBI" id="CHEBI:59789"/>
        <dbReference type="ChEBI" id="CHEBI:65315"/>
        <dbReference type="ChEBI" id="CHEBI:74478"/>
        <dbReference type="EC" id="2.1.1.200"/>
    </reaction>
</comment>
<evidence type="ECO:0000313" key="7">
    <source>
        <dbReference type="Proteomes" id="UP000194137"/>
    </source>
</evidence>
<dbReference type="InterPro" id="IPR007569">
    <property type="entry name" value="DUF559"/>
</dbReference>